<proteinExistence type="predicted"/>
<evidence type="ECO:0000256" key="1">
    <source>
        <dbReference type="SAM" id="MobiDB-lite"/>
    </source>
</evidence>
<name>A0A0C2FPD6_9BILA</name>
<evidence type="ECO:0000313" key="2">
    <source>
        <dbReference type="EMBL" id="KIH46716.1"/>
    </source>
</evidence>
<sequence length="203" mass="23039">MKNGTRPETLTADPFLALFVEDEQGTMHARNDSLLLPATPNDPPDRLSEQQKTRSYIGPVEEKPLVLSMLLAWISPLFLIASAVPEESSFTLNDLVQPHTYQRLFDTLSASVASEYEGKVISFDESKVIEYDAPTFSIKKLNEKYSAIRVGHGDSSGTLEGDRRELHRHEERKKDQKTQGIRRLHVSKDNLDKWSTIFHPPFC</sequence>
<evidence type="ECO:0000313" key="3">
    <source>
        <dbReference type="Proteomes" id="UP000054047"/>
    </source>
</evidence>
<feature type="compositionally biased region" description="Basic and acidic residues" evidence="1">
    <location>
        <begin position="43"/>
        <end position="52"/>
    </location>
</feature>
<dbReference type="EMBL" id="KN768636">
    <property type="protein sequence ID" value="KIH46716.1"/>
    <property type="molecule type" value="Genomic_DNA"/>
</dbReference>
<dbReference type="AlphaFoldDB" id="A0A0C2FPD6"/>
<dbReference type="Proteomes" id="UP000054047">
    <property type="component" value="Unassembled WGS sequence"/>
</dbReference>
<feature type="region of interest" description="Disordered" evidence="1">
    <location>
        <begin position="29"/>
        <end position="53"/>
    </location>
</feature>
<keyword evidence="3" id="KW-1185">Reference proteome</keyword>
<reference evidence="2 3" key="1">
    <citation type="submission" date="2013-12" db="EMBL/GenBank/DDBJ databases">
        <title>Draft genome of the parsitic nematode Ancylostoma duodenale.</title>
        <authorList>
            <person name="Mitreva M."/>
        </authorList>
    </citation>
    <scope>NUCLEOTIDE SEQUENCE [LARGE SCALE GENOMIC DNA]</scope>
    <source>
        <strain evidence="2 3">Zhejiang</strain>
    </source>
</reference>
<feature type="compositionally biased region" description="Basic and acidic residues" evidence="1">
    <location>
        <begin position="160"/>
        <end position="177"/>
    </location>
</feature>
<dbReference type="OrthoDB" id="291007at2759"/>
<feature type="non-terminal residue" evidence="2">
    <location>
        <position position="203"/>
    </location>
</feature>
<organism evidence="2 3">
    <name type="scientific">Ancylostoma duodenale</name>
    <dbReference type="NCBI Taxonomy" id="51022"/>
    <lineage>
        <taxon>Eukaryota</taxon>
        <taxon>Metazoa</taxon>
        <taxon>Ecdysozoa</taxon>
        <taxon>Nematoda</taxon>
        <taxon>Chromadorea</taxon>
        <taxon>Rhabditida</taxon>
        <taxon>Rhabditina</taxon>
        <taxon>Rhabditomorpha</taxon>
        <taxon>Strongyloidea</taxon>
        <taxon>Ancylostomatidae</taxon>
        <taxon>Ancylostomatinae</taxon>
        <taxon>Ancylostoma</taxon>
    </lineage>
</organism>
<protein>
    <submittedName>
        <fullName evidence="2">Uncharacterized protein</fullName>
    </submittedName>
</protein>
<feature type="region of interest" description="Disordered" evidence="1">
    <location>
        <begin position="152"/>
        <end position="180"/>
    </location>
</feature>
<accession>A0A0C2FPD6</accession>
<gene>
    <name evidence="2" type="ORF">ANCDUO_23229</name>
</gene>